<name>A0A7W9W9Q3_ARMRO</name>
<keyword evidence="2" id="KW-1185">Reference proteome</keyword>
<proteinExistence type="predicted"/>
<evidence type="ECO:0000313" key="1">
    <source>
        <dbReference type="EMBL" id="MBB6053475.1"/>
    </source>
</evidence>
<organism evidence="1 2">
    <name type="scientific">Armatimonas rosea</name>
    <dbReference type="NCBI Taxonomy" id="685828"/>
    <lineage>
        <taxon>Bacteria</taxon>
        <taxon>Bacillati</taxon>
        <taxon>Armatimonadota</taxon>
        <taxon>Armatimonadia</taxon>
        <taxon>Armatimonadales</taxon>
        <taxon>Armatimonadaceae</taxon>
        <taxon>Armatimonas</taxon>
    </lineage>
</organism>
<accession>A0A7W9W9Q3</accession>
<dbReference type="EMBL" id="JACHGW010000007">
    <property type="protein sequence ID" value="MBB6053475.1"/>
    <property type="molecule type" value="Genomic_DNA"/>
</dbReference>
<reference evidence="1 2" key="1">
    <citation type="submission" date="2020-08" db="EMBL/GenBank/DDBJ databases">
        <title>Genomic Encyclopedia of Type Strains, Phase IV (KMG-IV): sequencing the most valuable type-strain genomes for metagenomic binning, comparative biology and taxonomic classification.</title>
        <authorList>
            <person name="Goeker M."/>
        </authorList>
    </citation>
    <scope>NUCLEOTIDE SEQUENCE [LARGE SCALE GENOMIC DNA]</scope>
    <source>
        <strain evidence="1 2">DSM 23562</strain>
    </source>
</reference>
<dbReference type="Proteomes" id="UP000520814">
    <property type="component" value="Unassembled WGS sequence"/>
</dbReference>
<gene>
    <name evidence="1" type="ORF">HNQ39_005310</name>
</gene>
<sequence length="329" mass="37040">MLMTAAPVKDTPREARRQTRLLGWQGFTLSVPEGWELSGFSGSFDEGYLRVDDGREQGLELKWATEPKKTKKPLDVEVRAESYLASLSRAAKKKKLEFESELTPLPRGVQRTERTGFGFKWTGDKKAFGALWHCKETRRVVIAQVIGDRSGRKGLAGVAESILASIENRDAEPGWRLWSLFDLTLELPSRYQLASQQLMNVYLRLSLADGMDKIGIEQWAVANVARRDAYLDSWVEANAKGDLTQARSQVEEASVQGHEAIALDGGLAFGQPWVQAFRDLMSLHVPATRFSARAWHCEPSNKIYLVQSLRPRRATDPVEEIVARMRCHV</sequence>
<dbReference type="AlphaFoldDB" id="A0A7W9W9Q3"/>
<protein>
    <submittedName>
        <fullName evidence="1">Uncharacterized protein</fullName>
    </submittedName>
</protein>
<comment type="caution">
    <text evidence="1">The sequence shown here is derived from an EMBL/GenBank/DDBJ whole genome shotgun (WGS) entry which is preliminary data.</text>
</comment>
<evidence type="ECO:0000313" key="2">
    <source>
        <dbReference type="Proteomes" id="UP000520814"/>
    </source>
</evidence>